<dbReference type="Pfam" id="PF12867">
    <property type="entry name" value="DinB_2"/>
    <property type="match status" value="1"/>
</dbReference>
<name>A0ABP7WMZ4_9SPHI</name>
<dbReference type="Gene3D" id="1.20.120.450">
    <property type="entry name" value="dinb family like domain"/>
    <property type="match status" value="1"/>
</dbReference>
<proteinExistence type="inferred from homology"/>
<dbReference type="NCBIfam" id="NF009807">
    <property type="entry name" value="PRK13291.1"/>
    <property type="match status" value="1"/>
</dbReference>
<reference evidence="7" key="1">
    <citation type="journal article" date="2019" name="Int. J. Syst. Evol. Microbiol.">
        <title>The Global Catalogue of Microorganisms (GCM) 10K type strain sequencing project: providing services to taxonomists for standard genome sequencing and annotation.</title>
        <authorList>
            <consortium name="The Broad Institute Genomics Platform"/>
            <consortium name="The Broad Institute Genome Sequencing Center for Infectious Disease"/>
            <person name="Wu L."/>
            <person name="Ma J."/>
        </authorList>
    </citation>
    <scope>NUCLEOTIDE SEQUENCE [LARGE SCALE GENOMIC DNA]</scope>
    <source>
        <strain evidence="7">JCM 17085</strain>
    </source>
</reference>
<keyword evidence="2" id="KW-0479">Metal-binding</keyword>
<gene>
    <name evidence="6" type="primary">bstA</name>
    <name evidence="6" type="ORF">GCM10022392_12940</name>
</gene>
<dbReference type="EMBL" id="BAABCV010000004">
    <property type="protein sequence ID" value="GAA4092210.1"/>
    <property type="molecule type" value="Genomic_DNA"/>
</dbReference>
<keyword evidence="3" id="KW-0378">Hydrolase</keyword>
<evidence type="ECO:0000313" key="6">
    <source>
        <dbReference type="EMBL" id="GAA4092210.1"/>
    </source>
</evidence>
<dbReference type="SUPFAM" id="SSF109854">
    <property type="entry name" value="DinB/YfiT-like putative metalloenzymes"/>
    <property type="match status" value="1"/>
</dbReference>
<keyword evidence="7" id="KW-1185">Reference proteome</keyword>
<evidence type="ECO:0000256" key="2">
    <source>
        <dbReference type="ARBA" id="ARBA00022723"/>
    </source>
</evidence>
<dbReference type="Proteomes" id="UP001500841">
    <property type="component" value="Unassembled WGS sequence"/>
</dbReference>
<evidence type="ECO:0000313" key="7">
    <source>
        <dbReference type="Proteomes" id="UP001500841"/>
    </source>
</evidence>
<evidence type="ECO:0000256" key="1">
    <source>
        <dbReference type="ARBA" id="ARBA00022490"/>
    </source>
</evidence>
<keyword evidence="6" id="KW-0808">Transferase</keyword>
<evidence type="ECO:0000256" key="4">
    <source>
        <dbReference type="ARBA" id="ARBA00022833"/>
    </source>
</evidence>
<comment type="caution">
    <text evidence="6">The sequence shown here is derived from an EMBL/GenBank/DDBJ whole genome shotgun (WGS) entry which is preliminary data.</text>
</comment>
<protein>
    <submittedName>
        <fullName evidence="6">Bacillithiol transferase BstA</fullName>
    </submittedName>
</protein>
<dbReference type="InterPro" id="IPR024775">
    <property type="entry name" value="DinB-like"/>
</dbReference>
<sequence>MSITQSIDPLQYPVGKFSIPESYSQEAIQSWINDIRGLPSKVRTAVTGLTDTQLDTPYRPGGWTIRQVVHHLPDSHMNGLIRFKWALTEDSPTIKAYKQADWVHLADYKLPIEPSLILLEGIHQRMLALFESLTDEQWNRYFIHPETGAEISLKRNLALYAWHGKHHLAHITNTTAKFKS</sequence>
<dbReference type="InterPro" id="IPR034660">
    <property type="entry name" value="DinB/YfiT-like"/>
</dbReference>
<dbReference type="InterPro" id="IPR023774">
    <property type="entry name" value="Put_metal_dep_hydrolase_YfiT"/>
</dbReference>
<dbReference type="HAMAP" id="MF_01256">
    <property type="entry name" value="YfiT_hydrol"/>
    <property type="match status" value="1"/>
</dbReference>
<evidence type="ECO:0000256" key="3">
    <source>
        <dbReference type="ARBA" id="ARBA00022801"/>
    </source>
</evidence>
<organism evidence="6 7">
    <name type="scientific">Mucilaginibacter panaciglaebae</name>
    <dbReference type="NCBI Taxonomy" id="502331"/>
    <lineage>
        <taxon>Bacteria</taxon>
        <taxon>Pseudomonadati</taxon>
        <taxon>Bacteroidota</taxon>
        <taxon>Sphingobacteriia</taxon>
        <taxon>Sphingobacteriales</taxon>
        <taxon>Sphingobacteriaceae</taxon>
        <taxon>Mucilaginibacter</taxon>
    </lineage>
</organism>
<evidence type="ECO:0000259" key="5">
    <source>
        <dbReference type="Pfam" id="PF12867"/>
    </source>
</evidence>
<dbReference type="GO" id="GO:0016740">
    <property type="term" value="F:transferase activity"/>
    <property type="evidence" value="ECO:0007669"/>
    <property type="project" value="UniProtKB-KW"/>
</dbReference>
<keyword evidence="4" id="KW-0862">Zinc</keyword>
<accession>A0ABP7WMZ4</accession>
<dbReference type="RefSeq" id="WP_345101998.1">
    <property type="nucleotide sequence ID" value="NZ_BAABCV010000004.1"/>
</dbReference>
<keyword evidence="1" id="KW-0963">Cytoplasm</keyword>
<feature type="domain" description="DinB-like" evidence="5">
    <location>
        <begin position="40"/>
        <end position="171"/>
    </location>
</feature>